<reference evidence="2 3" key="1">
    <citation type="submission" date="2024-04" db="EMBL/GenBank/DDBJ databases">
        <title>Tritrichomonas musculus Genome.</title>
        <authorList>
            <person name="Alves-Ferreira E."/>
            <person name="Grigg M."/>
            <person name="Lorenzi H."/>
            <person name="Galac M."/>
        </authorList>
    </citation>
    <scope>NUCLEOTIDE SEQUENCE [LARGE SCALE GENOMIC DNA]</scope>
    <source>
        <strain evidence="2 3">EAF2021</strain>
    </source>
</reference>
<evidence type="ECO:0000313" key="2">
    <source>
        <dbReference type="EMBL" id="KAK8899628.1"/>
    </source>
</evidence>
<sequence>MAKIDISEIIRQATIGCIACVVSLLWTIDNIYIKFFFMVLPTLCMLLAFIIIFFEPDFLEPYYSIFQSVINALLYTVVYCVLLVGEFSPTASLPFQYTFPAKIFLYLAIPFYYIRLENSYSVNFLPFGPIVGSLLSSYLYITFSNAALFIGVGILSQILFNAFLFPLTPVKINKPRKVTEQKKNQ</sequence>
<evidence type="ECO:0000256" key="1">
    <source>
        <dbReference type="SAM" id="Phobius"/>
    </source>
</evidence>
<feature type="transmembrane region" description="Helical" evidence="1">
    <location>
        <begin position="9"/>
        <end position="26"/>
    </location>
</feature>
<feature type="transmembrane region" description="Helical" evidence="1">
    <location>
        <begin position="147"/>
        <end position="167"/>
    </location>
</feature>
<keyword evidence="1" id="KW-0472">Membrane</keyword>
<proteinExistence type="predicted"/>
<keyword evidence="1" id="KW-1133">Transmembrane helix</keyword>
<dbReference type="Proteomes" id="UP001470230">
    <property type="component" value="Unassembled WGS sequence"/>
</dbReference>
<protein>
    <submittedName>
        <fullName evidence="2">Uncharacterized protein</fullName>
    </submittedName>
</protein>
<feature type="transmembrane region" description="Helical" evidence="1">
    <location>
        <begin position="97"/>
        <end position="114"/>
    </location>
</feature>
<gene>
    <name evidence="2" type="ORF">M9Y10_001944</name>
</gene>
<feature type="transmembrane region" description="Helical" evidence="1">
    <location>
        <begin position="65"/>
        <end position="85"/>
    </location>
</feature>
<keyword evidence="3" id="KW-1185">Reference proteome</keyword>
<organism evidence="2 3">
    <name type="scientific">Tritrichomonas musculus</name>
    <dbReference type="NCBI Taxonomy" id="1915356"/>
    <lineage>
        <taxon>Eukaryota</taxon>
        <taxon>Metamonada</taxon>
        <taxon>Parabasalia</taxon>
        <taxon>Tritrichomonadida</taxon>
        <taxon>Tritrichomonadidae</taxon>
        <taxon>Tritrichomonas</taxon>
    </lineage>
</organism>
<evidence type="ECO:0000313" key="3">
    <source>
        <dbReference type="Proteomes" id="UP001470230"/>
    </source>
</evidence>
<feature type="transmembrane region" description="Helical" evidence="1">
    <location>
        <begin position="121"/>
        <end position="141"/>
    </location>
</feature>
<keyword evidence="1" id="KW-0812">Transmembrane</keyword>
<comment type="caution">
    <text evidence="2">The sequence shown here is derived from an EMBL/GenBank/DDBJ whole genome shotgun (WGS) entry which is preliminary data.</text>
</comment>
<accession>A0ABR2L9B3</accession>
<feature type="transmembrane region" description="Helical" evidence="1">
    <location>
        <begin position="32"/>
        <end position="53"/>
    </location>
</feature>
<name>A0ABR2L9B3_9EUKA</name>
<dbReference type="EMBL" id="JAPFFF010000001">
    <property type="protein sequence ID" value="KAK8899628.1"/>
    <property type="molecule type" value="Genomic_DNA"/>
</dbReference>